<accession>T1G913</accession>
<evidence type="ECO:0000256" key="4">
    <source>
        <dbReference type="ARBA" id="ARBA00022989"/>
    </source>
</evidence>
<reference evidence="8" key="3">
    <citation type="submission" date="2015-06" db="UniProtKB">
        <authorList>
            <consortium name="EnsemblMetazoa"/>
        </authorList>
    </citation>
    <scope>IDENTIFICATION</scope>
</reference>
<comment type="similarity">
    <text evidence="2">Belongs to the TDE1 family.</text>
</comment>
<dbReference type="PANTHER" id="PTHR10383:SF9">
    <property type="entry name" value="SERINE INCORPORATOR, ISOFORM F"/>
    <property type="match status" value="1"/>
</dbReference>
<dbReference type="PANTHER" id="PTHR10383">
    <property type="entry name" value="SERINE INCORPORATOR"/>
    <property type="match status" value="1"/>
</dbReference>
<dbReference type="HOGENOM" id="CLU_029574_5_2_1"/>
<evidence type="ECO:0000256" key="2">
    <source>
        <dbReference type="ARBA" id="ARBA00006665"/>
    </source>
</evidence>
<evidence type="ECO:0000256" key="3">
    <source>
        <dbReference type="ARBA" id="ARBA00022692"/>
    </source>
</evidence>
<reference evidence="7 9" key="2">
    <citation type="journal article" date="2013" name="Nature">
        <title>Insights into bilaterian evolution from three spiralian genomes.</title>
        <authorList>
            <person name="Simakov O."/>
            <person name="Marletaz F."/>
            <person name="Cho S.J."/>
            <person name="Edsinger-Gonzales E."/>
            <person name="Havlak P."/>
            <person name="Hellsten U."/>
            <person name="Kuo D.H."/>
            <person name="Larsson T."/>
            <person name="Lv J."/>
            <person name="Arendt D."/>
            <person name="Savage R."/>
            <person name="Osoegawa K."/>
            <person name="de Jong P."/>
            <person name="Grimwood J."/>
            <person name="Chapman J.A."/>
            <person name="Shapiro H."/>
            <person name="Aerts A."/>
            <person name="Otillar R.P."/>
            <person name="Terry A.Y."/>
            <person name="Boore J.L."/>
            <person name="Grigoriev I.V."/>
            <person name="Lindberg D.R."/>
            <person name="Seaver E.C."/>
            <person name="Weisblat D.A."/>
            <person name="Putnam N.H."/>
            <person name="Rokhsar D.S."/>
        </authorList>
    </citation>
    <scope>NUCLEOTIDE SEQUENCE</scope>
</reference>
<feature type="transmembrane region" description="Helical" evidence="6">
    <location>
        <begin position="266"/>
        <end position="284"/>
    </location>
</feature>
<evidence type="ECO:0000256" key="1">
    <source>
        <dbReference type="ARBA" id="ARBA00004141"/>
    </source>
</evidence>
<feature type="transmembrane region" description="Helical" evidence="6">
    <location>
        <begin position="36"/>
        <end position="54"/>
    </location>
</feature>
<comment type="subcellular location">
    <subcellularLocation>
        <location evidence="1">Membrane</location>
        <topology evidence="1">Multi-pass membrane protein</topology>
    </subcellularLocation>
</comment>
<dbReference type="InParanoid" id="T1G913"/>
<evidence type="ECO:0000313" key="7">
    <source>
        <dbReference type="EMBL" id="ESO02192.1"/>
    </source>
</evidence>
<feature type="transmembrane region" description="Helical" evidence="6">
    <location>
        <begin position="383"/>
        <end position="405"/>
    </location>
</feature>
<feature type="transmembrane region" description="Helical" evidence="6">
    <location>
        <begin position="89"/>
        <end position="112"/>
    </location>
</feature>
<keyword evidence="4 6" id="KW-1133">Transmembrane helix</keyword>
<dbReference type="GO" id="GO:0016020">
    <property type="term" value="C:membrane"/>
    <property type="evidence" value="ECO:0000318"/>
    <property type="project" value="GO_Central"/>
</dbReference>
<dbReference type="EMBL" id="KB096742">
    <property type="protein sequence ID" value="ESO02192.1"/>
    <property type="molecule type" value="Genomic_DNA"/>
</dbReference>
<keyword evidence="9" id="KW-1185">Reference proteome</keyword>
<dbReference type="STRING" id="6412.T1G913"/>
<dbReference type="eggNOG" id="KOG2592">
    <property type="taxonomic scope" value="Eukaryota"/>
</dbReference>
<proteinExistence type="inferred from homology"/>
<feature type="transmembrane region" description="Helical" evidence="6">
    <location>
        <begin position="155"/>
        <end position="177"/>
    </location>
</feature>
<keyword evidence="5 6" id="KW-0472">Membrane</keyword>
<evidence type="ECO:0000313" key="8">
    <source>
        <dbReference type="EnsemblMetazoa" id="HelroP94435"/>
    </source>
</evidence>
<feature type="transmembrane region" description="Helical" evidence="6">
    <location>
        <begin position="124"/>
        <end position="143"/>
    </location>
</feature>
<dbReference type="EMBL" id="AMQM01000819">
    <property type="status" value="NOT_ANNOTATED_CDS"/>
    <property type="molecule type" value="Genomic_DNA"/>
</dbReference>
<feature type="transmembrane region" description="Helical" evidence="6">
    <location>
        <begin position="198"/>
        <end position="224"/>
    </location>
</feature>
<dbReference type="OrthoDB" id="5963193at2759"/>
<dbReference type="Pfam" id="PF03348">
    <property type="entry name" value="Serinc"/>
    <property type="match status" value="1"/>
</dbReference>
<dbReference type="Proteomes" id="UP000015101">
    <property type="component" value="Unassembled WGS sequence"/>
</dbReference>
<name>T1G913_HELRO</name>
<dbReference type="AlphaFoldDB" id="T1G913"/>
<dbReference type="GeneID" id="20217560"/>
<dbReference type="CTD" id="20217560"/>
<reference evidence="9" key="1">
    <citation type="submission" date="2012-12" db="EMBL/GenBank/DDBJ databases">
        <authorList>
            <person name="Hellsten U."/>
            <person name="Grimwood J."/>
            <person name="Chapman J.A."/>
            <person name="Shapiro H."/>
            <person name="Aerts A."/>
            <person name="Otillar R.P."/>
            <person name="Terry A.Y."/>
            <person name="Boore J.L."/>
            <person name="Simakov O."/>
            <person name="Marletaz F."/>
            <person name="Cho S.-J."/>
            <person name="Edsinger-Gonzales E."/>
            <person name="Havlak P."/>
            <person name="Kuo D.-H."/>
            <person name="Larsson T."/>
            <person name="Lv J."/>
            <person name="Arendt D."/>
            <person name="Savage R."/>
            <person name="Osoegawa K."/>
            <person name="de Jong P."/>
            <person name="Lindberg D.R."/>
            <person name="Seaver E.C."/>
            <person name="Weisblat D.A."/>
            <person name="Putnam N.H."/>
            <person name="Grigoriev I.V."/>
            <person name="Rokhsar D.S."/>
        </authorList>
    </citation>
    <scope>NUCLEOTIDE SEQUENCE</scope>
</reference>
<evidence type="ECO:0000313" key="9">
    <source>
        <dbReference type="Proteomes" id="UP000015101"/>
    </source>
</evidence>
<dbReference type="EnsemblMetazoa" id="HelroT94435">
    <property type="protein sequence ID" value="HelroP94435"/>
    <property type="gene ID" value="HelroG94435"/>
</dbReference>
<keyword evidence="3 6" id="KW-0812">Transmembrane</keyword>
<dbReference type="InterPro" id="IPR005016">
    <property type="entry name" value="TDE1/TMS"/>
</dbReference>
<dbReference type="KEGG" id="hro:HELRODRAFT_94435"/>
<feature type="transmembrane region" description="Helical" evidence="6">
    <location>
        <begin position="236"/>
        <end position="254"/>
    </location>
</feature>
<protein>
    <submittedName>
        <fullName evidence="7 8">Uncharacterized protein</fullName>
    </submittedName>
</protein>
<feature type="transmembrane region" description="Helical" evidence="6">
    <location>
        <begin position="425"/>
        <end position="445"/>
    </location>
</feature>
<evidence type="ECO:0000256" key="5">
    <source>
        <dbReference type="ARBA" id="ARBA00023136"/>
    </source>
</evidence>
<sequence length="474" mass="54517">MCKCCISQFLCCCGPESCGLCCSFLPSIKQSTSTRLMYAFFLLMATILSCLMLTNEAQMFITSNIQHFNYTCTFLNAGHECDKLVGYLAVYRIAFAMVAFHAFMLLATCFIYDSNNFRANLHNGFWGMKVVVLIAVCLATFFIPRDELFSTVWMYIGMVGGTLFIIFQLMLLVDFAYRWHCRWNHYARGTEKHGPNKRWLCALYFFGTLFLVLMCSSCVLLFVFYTRHEECLENKVFILLNSSLCLLMCVVSMLSCTKKVNCNSGLLQAAIIGLYVMYLTWLALASEPAKQLYDPETDSFFISFWRKASGFVGAAFMFLMAIYGSLMLSKKSDRLGVVVSNDSVKNQTTPCSFCLFNLSQSNFNHPENRGGQKVLYDEFERVLYSYSFFHFIYILATLYIMMQLTMWNNPKESVLNTFGLNWTSVWIKMATSWVCVLIFLWTVFFPTCVPGRKYIYEQHADCHTKQRPKKGTLV</sequence>
<evidence type="ECO:0000256" key="6">
    <source>
        <dbReference type="SAM" id="Phobius"/>
    </source>
</evidence>
<feature type="transmembrane region" description="Helical" evidence="6">
    <location>
        <begin position="304"/>
        <end position="326"/>
    </location>
</feature>
<dbReference type="RefSeq" id="XP_009019600.1">
    <property type="nucleotide sequence ID" value="XM_009021352.1"/>
</dbReference>
<organism evidence="8 9">
    <name type="scientific">Helobdella robusta</name>
    <name type="common">Californian leech</name>
    <dbReference type="NCBI Taxonomy" id="6412"/>
    <lineage>
        <taxon>Eukaryota</taxon>
        <taxon>Metazoa</taxon>
        <taxon>Spiralia</taxon>
        <taxon>Lophotrochozoa</taxon>
        <taxon>Annelida</taxon>
        <taxon>Clitellata</taxon>
        <taxon>Hirudinea</taxon>
        <taxon>Rhynchobdellida</taxon>
        <taxon>Glossiphoniidae</taxon>
        <taxon>Helobdella</taxon>
    </lineage>
</organism>
<gene>
    <name evidence="8" type="primary">20217560</name>
    <name evidence="7" type="ORF">HELRODRAFT_94435</name>
</gene>
<dbReference type="OMA" id="HWRASIQ"/>